<evidence type="ECO:0000313" key="3">
    <source>
        <dbReference type="EMBL" id="TYP92246.1"/>
    </source>
</evidence>
<dbReference type="InterPro" id="IPR000601">
    <property type="entry name" value="PKD_dom"/>
</dbReference>
<dbReference type="InterPro" id="IPR013783">
    <property type="entry name" value="Ig-like_fold"/>
</dbReference>
<proteinExistence type="predicted"/>
<dbReference type="AlphaFoldDB" id="A0A5S5DAV3"/>
<dbReference type="RefSeq" id="WP_148909351.1">
    <property type="nucleotide sequence ID" value="NZ_VNHX01000017.1"/>
</dbReference>
<feature type="domain" description="PKD" evidence="2">
    <location>
        <begin position="66"/>
        <end position="112"/>
    </location>
</feature>
<dbReference type="Gene3D" id="2.60.40.10">
    <property type="entry name" value="Immunoglobulins"/>
    <property type="match status" value="1"/>
</dbReference>
<dbReference type="CDD" id="cd00146">
    <property type="entry name" value="PKD"/>
    <property type="match status" value="1"/>
</dbReference>
<evidence type="ECO:0000313" key="4">
    <source>
        <dbReference type="Proteomes" id="UP000325105"/>
    </source>
</evidence>
<accession>A0A5S5DAV3</accession>
<evidence type="ECO:0000259" key="2">
    <source>
        <dbReference type="PROSITE" id="PS50093"/>
    </source>
</evidence>
<dbReference type="InterPro" id="IPR022409">
    <property type="entry name" value="PKD/Chitinase_dom"/>
</dbReference>
<protein>
    <submittedName>
        <fullName evidence="3">PKD domain-containing protein</fullName>
    </submittedName>
</protein>
<comment type="caution">
    <text evidence="3">The sequence shown here is derived from an EMBL/GenBank/DDBJ whole genome shotgun (WGS) entry which is preliminary data.</text>
</comment>
<feature type="domain" description="F5/8 type C" evidence="1">
    <location>
        <begin position="190"/>
        <end position="342"/>
    </location>
</feature>
<dbReference type="SUPFAM" id="SSF49785">
    <property type="entry name" value="Galactose-binding domain-like"/>
    <property type="match status" value="1"/>
</dbReference>
<sequence length="346" mass="39183">MTRNPLYFMIALLIALTSCSDKEDPIIDDEPLLPKPTASFTYEVVDPKDPFTIKFTNTSTNYGATRWSFDDDSTSSEASPTHTFLKTGSFVVKLVTVNDEGFWAQREETVRIVPSELMQLVASPSADGLRMSYETDVNVAKTQWFIRENEQTSHLESEEPDMKLDIPDGQFVNAYVVLTTPKGSVMSMNMLLASLGIVRDLTTLDNEFTVSHENGGGRDAGEGSSKLIDNNITTKWFVGGINDSYFYWQFEYYQPQVVNGYSMTSGNDADDRDPRDWDILGSNDGQNWTVLDSRTNENFSSRRLTRIFSFDNATPYTFYRIHIKARKSSSAFQMSEFRMLKLPTAQ</sequence>
<dbReference type="PROSITE" id="PS50022">
    <property type="entry name" value="FA58C_3"/>
    <property type="match status" value="1"/>
</dbReference>
<organism evidence="3 4">
    <name type="scientific">Sphingobacterium allocomposti</name>
    <dbReference type="NCBI Taxonomy" id="415956"/>
    <lineage>
        <taxon>Bacteria</taxon>
        <taxon>Pseudomonadati</taxon>
        <taxon>Bacteroidota</taxon>
        <taxon>Sphingobacteriia</taxon>
        <taxon>Sphingobacteriales</taxon>
        <taxon>Sphingobacteriaceae</taxon>
        <taxon>Sphingobacterium</taxon>
    </lineage>
</organism>
<dbReference type="PROSITE" id="PS51257">
    <property type="entry name" value="PROKAR_LIPOPROTEIN"/>
    <property type="match status" value="1"/>
</dbReference>
<gene>
    <name evidence="3" type="ORF">BC792_11721</name>
</gene>
<name>A0A5S5DAV3_9SPHI</name>
<dbReference type="InterPro" id="IPR035986">
    <property type="entry name" value="PKD_dom_sf"/>
</dbReference>
<dbReference type="Gene3D" id="2.60.120.260">
    <property type="entry name" value="Galactose-binding domain-like"/>
    <property type="match status" value="1"/>
</dbReference>
<dbReference type="EMBL" id="VNHX01000017">
    <property type="protein sequence ID" value="TYP92246.1"/>
    <property type="molecule type" value="Genomic_DNA"/>
</dbReference>
<reference evidence="3 4" key="1">
    <citation type="submission" date="2019-07" db="EMBL/GenBank/DDBJ databases">
        <title>Genomic Encyclopedia of Archaeal and Bacterial Type Strains, Phase II (KMG-II): from individual species to whole genera.</title>
        <authorList>
            <person name="Goeker M."/>
        </authorList>
    </citation>
    <scope>NUCLEOTIDE SEQUENCE [LARGE SCALE GENOMIC DNA]</scope>
    <source>
        <strain evidence="3 4">DSM 18850</strain>
    </source>
</reference>
<dbReference type="InterPro" id="IPR008979">
    <property type="entry name" value="Galactose-bd-like_sf"/>
</dbReference>
<dbReference type="OrthoDB" id="792783at2"/>
<dbReference type="InterPro" id="IPR000421">
    <property type="entry name" value="FA58C"/>
</dbReference>
<dbReference type="PROSITE" id="PS50093">
    <property type="entry name" value="PKD"/>
    <property type="match status" value="1"/>
</dbReference>
<dbReference type="SUPFAM" id="SSF49299">
    <property type="entry name" value="PKD domain"/>
    <property type="match status" value="1"/>
</dbReference>
<evidence type="ECO:0000259" key="1">
    <source>
        <dbReference type="PROSITE" id="PS50022"/>
    </source>
</evidence>
<dbReference type="Proteomes" id="UP000325105">
    <property type="component" value="Unassembled WGS sequence"/>
</dbReference>
<dbReference type="Pfam" id="PF00754">
    <property type="entry name" value="F5_F8_type_C"/>
    <property type="match status" value="1"/>
</dbReference>
<dbReference type="Pfam" id="PF18911">
    <property type="entry name" value="PKD_4"/>
    <property type="match status" value="1"/>
</dbReference>
<dbReference type="SMART" id="SM00089">
    <property type="entry name" value="PKD"/>
    <property type="match status" value="1"/>
</dbReference>
<keyword evidence="4" id="KW-1185">Reference proteome</keyword>